<organism evidence="1 2">
    <name type="scientific">Phytophthora rubi</name>
    <dbReference type="NCBI Taxonomy" id="129364"/>
    <lineage>
        <taxon>Eukaryota</taxon>
        <taxon>Sar</taxon>
        <taxon>Stramenopiles</taxon>
        <taxon>Oomycota</taxon>
        <taxon>Peronosporomycetes</taxon>
        <taxon>Peronosporales</taxon>
        <taxon>Peronosporaceae</taxon>
        <taxon>Phytophthora</taxon>
    </lineage>
</organism>
<proteinExistence type="predicted"/>
<comment type="caution">
    <text evidence="1">The sequence shown here is derived from an EMBL/GenBank/DDBJ whole genome shotgun (WGS) entry which is preliminary data.</text>
</comment>
<dbReference type="AlphaFoldDB" id="A0A6A3JGT8"/>
<dbReference type="Proteomes" id="UP000435112">
    <property type="component" value="Unassembled WGS sequence"/>
</dbReference>
<sequence>MQHVGALCAGPQLEDLKSSWFTLQPGHISLDVLPVLS</sequence>
<accession>A0A6A3JGT8</accession>
<protein>
    <submittedName>
        <fullName evidence="1">Uncharacterized protein</fullName>
    </submittedName>
</protein>
<name>A0A6A3JGT8_9STRA</name>
<evidence type="ECO:0000313" key="2">
    <source>
        <dbReference type="Proteomes" id="UP000435112"/>
    </source>
</evidence>
<evidence type="ECO:0000313" key="1">
    <source>
        <dbReference type="EMBL" id="KAE8991254.1"/>
    </source>
</evidence>
<reference evidence="1 2" key="1">
    <citation type="submission" date="2018-09" db="EMBL/GenBank/DDBJ databases">
        <title>Genomic investigation of the strawberry pathogen Phytophthora fragariae indicates pathogenicity is determined by transcriptional variation in three key races.</title>
        <authorList>
            <person name="Adams T.M."/>
            <person name="Armitage A.D."/>
            <person name="Sobczyk M.K."/>
            <person name="Bates H.J."/>
            <person name="Dunwell J.M."/>
            <person name="Nellist C.F."/>
            <person name="Harrison R.J."/>
        </authorList>
    </citation>
    <scope>NUCLEOTIDE SEQUENCE [LARGE SCALE GENOMIC DNA]</scope>
    <source>
        <strain evidence="1 2">SCRP324</strain>
    </source>
</reference>
<dbReference type="EMBL" id="QXFU01002047">
    <property type="protein sequence ID" value="KAE8991254.1"/>
    <property type="molecule type" value="Genomic_DNA"/>
</dbReference>
<gene>
    <name evidence="1" type="ORF">PR002_g20909</name>
</gene>